<feature type="region of interest" description="Disordered" evidence="1">
    <location>
        <begin position="352"/>
        <end position="399"/>
    </location>
</feature>
<reference evidence="4 5" key="1">
    <citation type="submission" date="2019-07" db="EMBL/GenBank/DDBJ databases">
        <title>complete genome sequencing of Ornithinimicrobium sp. H23M54.</title>
        <authorList>
            <person name="Bae J.-W."/>
            <person name="Lee S.-Y."/>
        </authorList>
    </citation>
    <scope>NUCLEOTIDE SEQUENCE [LARGE SCALE GENOMIC DNA]</scope>
    <source>
        <strain evidence="4 5">H23M54</strain>
    </source>
</reference>
<feature type="domain" description="DUF2786" evidence="2">
    <location>
        <begin position="145"/>
        <end position="184"/>
    </location>
</feature>
<evidence type="ECO:0000256" key="1">
    <source>
        <dbReference type="SAM" id="MobiDB-lite"/>
    </source>
</evidence>
<dbReference type="InterPro" id="IPR024498">
    <property type="entry name" value="DUF2786"/>
</dbReference>
<organism evidence="4 5">
    <name type="scientific">Ornithinimicrobium ciconiae</name>
    <dbReference type="NCBI Taxonomy" id="2594265"/>
    <lineage>
        <taxon>Bacteria</taxon>
        <taxon>Bacillati</taxon>
        <taxon>Actinomycetota</taxon>
        <taxon>Actinomycetes</taxon>
        <taxon>Micrococcales</taxon>
        <taxon>Ornithinimicrobiaceae</taxon>
        <taxon>Ornithinimicrobium</taxon>
    </lineage>
</organism>
<dbReference type="KEGG" id="orz:FNH13_14465"/>
<feature type="domain" description="DUF7168" evidence="3">
    <location>
        <begin position="214"/>
        <end position="308"/>
    </location>
</feature>
<name>A0A516GCY3_9MICO</name>
<dbReference type="Proteomes" id="UP000315395">
    <property type="component" value="Chromosome"/>
</dbReference>
<gene>
    <name evidence="4" type="ORF">FNH13_14465</name>
</gene>
<dbReference type="RefSeq" id="WP_143784071.1">
    <property type="nucleotide sequence ID" value="NZ_CP041616.1"/>
</dbReference>
<feature type="region of interest" description="Disordered" evidence="1">
    <location>
        <begin position="299"/>
        <end position="335"/>
    </location>
</feature>
<dbReference type="AlphaFoldDB" id="A0A516GCY3"/>
<dbReference type="EMBL" id="CP041616">
    <property type="protein sequence ID" value="QDO89384.1"/>
    <property type="molecule type" value="Genomic_DNA"/>
</dbReference>
<accession>A0A516GCY3</accession>
<proteinExistence type="predicted"/>
<evidence type="ECO:0000313" key="5">
    <source>
        <dbReference type="Proteomes" id="UP000315395"/>
    </source>
</evidence>
<dbReference type="Pfam" id="PF23771">
    <property type="entry name" value="DUF7168"/>
    <property type="match status" value="1"/>
</dbReference>
<keyword evidence="5" id="KW-1185">Reference proteome</keyword>
<dbReference type="InterPro" id="IPR055592">
    <property type="entry name" value="DUF7168"/>
</dbReference>
<dbReference type="Pfam" id="PF10979">
    <property type="entry name" value="DUF2786"/>
    <property type="match status" value="1"/>
</dbReference>
<protein>
    <submittedName>
        <fullName evidence="4">DUF2786 domain-containing protein</fullName>
    </submittedName>
</protein>
<dbReference type="OrthoDB" id="3508128at2"/>
<evidence type="ECO:0000259" key="3">
    <source>
        <dbReference type="Pfam" id="PF23771"/>
    </source>
</evidence>
<sequence length="399" mass="42820">MSATTAGAHRTGDLGARLGQLIEQVWDRGWEPADLHRVAVRGGEPVVTSLLGDLVAANLAGYSPVTVDARWHAQLTEIGAAVWWRPDEDPVAARAARVKDGWGAVASAVATLEMTLQVLPPIERLSARPGRATPSAAPGADVDERLLTKVRMMLAKAEATTFPAEAETFTAAAQKLMTRHSIDRAMLDQDVGRGDGPAATRLGVDRPYESARFQLIATIALANRCKAVWQKGLGFSTVVGFPTDLRAVELLFTSLMVQATLAMTAQGSRQNWTGQSRTRSFRNSFLTAFAVRIGERLQTAAQEAQDESEEETGHTGHLDVGVTGDGDARTRQAQSDRTALVRALAESDQAVDEAVAERFPRLQKSRTRASFDQEGWMSGTSAADRADLGAPGRIGRPGD</sequence>
<evidence type="ECO:0000313" key="4">
    <source>
        <dbReference type="EMBL" id="QDO89384.1"/>
    </source>
</evidence>
<evidence type="ECO:0000259" key="2">
    <source>
        <dbReference type="Pfam" id="PF10979"/>
    </source>
</evidence>